<dbReference type="Gene3D" id="1.10.357.10">
    <property type="entry name" value="Tetracycline Repressor, domain 2"/>
    <property type="match status" value="1"/>
</dbReference>
<evidence type="ECO:0000313" key="5">
    <source>
        <dbReference type="Proteomes" id="UP000051236"/>
    </source>
</evidence>
<dbReference type="InterPro" id="IPR050624">
    <property type="entry name" value="HTH-type_Tx_Regulator"/>
</dbReference>
<dbReference type="EMBL" id="AZGA01000068">
    <property type="protein sequence ID" value="KRM32720.1"/>
    <property type="molecule type" value="Genomic_DNA"/>
</dbReference>
<keyword evidence="5" id="KW-1185">Reference proteome</keyword>
<dbReference type="PROSITE" id="PS50977">
    <property type="entry name" value="HTH_TETR_2"/>
    <property type="match status" value="1"/>
</dbReference>
<organism evidence="4 5">
    <name type="scientific">Agrilactobacillus composti DSM 18527 = JCM 14202</name>
    <dbReference type="NCBI Taxonomy" id="1423734"/>
    <lineage>
        <taxon>Bacteria</taxon>
        <taxon>Bacillati</taxon>
        <taxon>Bacillota</taxon>
        <taxon>Bacilli</taxon>
        <taxon>Lactobacillales</taxon>
        <taxon>Lactobacillaceae</taxon>
        <taxon>Agrilactobacillus</taxon>
    </lineage>
</organism>
<evidence type="ECO:0000313" key="4">
    <source>
        <dbReference type="EMBL" id="KRM32720.1"/>
    </source>
</evidence>
<dbReference type="GO" id="GO:0003677">
    <property type="term" value="F:DNA binding"/>
    <property type="evidence" value="ECO:0007669"/>
    <property type="project" value="UniProtKB-UniRule"/>
</dbReference>
<dbReference type="Proteomes" id="UP000051236">
    <property type="component" value="Unassembled WGS sequence"/>
</dbReference>
<dbReference type="PATRIC" id="fig|1423734.3.peg.287"/>
<dbReference type="PANTHER" id="PTHR43479:SF11">
    <property type="entry name" value="ACREF_ENVCD OPERON REPRESSOR-RELATED"/>
    <property type="match status" value="1"/>
</dbReference>
<accession>X0PUQ3</accession>
<sequence>MTPKDIQDQKLMAIFEALITALKTQKMADISVSALCRAAGVSRTYYYHKFKSYEDIIEQASLLNIVNYMRHLPHQENLDSATFIGNYFQLAQNMRSVQLTIFQVGQERSLILAFQTAFNYLLTHDFIDAPQNDRVHQKYFSEFIAGAAINMSQRWLIEGMPESAAHMGQLVAQFMNARDTKR</sequence>
<feature type="domain" description="HTH tetR-type" evidence="3">
    <location>
        <begin position="8"/>
        <end position="68"/>
    </location>
</feature>
<proteinExistence type="predicted"/>
<dbReference type="InterPro" id="IPR001647">
    <property type="entry name" value="HTH_TetR"/>
</dbReference>
<comment type="caution">
    <text evidence="4">The sequence shown here is derived from an EMBL/GenBank/DDBJ whole genome shotgun (WGS) entry which is preliminary data.</text>
</comment>
<dbReference type="InterPro" id="IPR009057">
    <property type="entry name" value="Homeodomain-like_sf"/>
</dbReference>
<dbReference type="SUPFAM" id="SSF46689">
    <property type="entry name" value="Homeodomain-like"/>
    <property type="match status" value="1"/>
</dbReference>
<dbReference type="OrthoDB" id="9810250at2"/>
<evidence type="ECO:0000259" key="3">
    <source>
        <dbReference type="PROSITE" id="PS50977"/>
    </source>
</evidence>
<dbReference type="STRING" id="1423734.FC83_GL000285"/>
<dbReference type="RefSeq" id="WP_035455968.1">
    <property type="nucleotide sequence ID" value="NZ_AZGA01000068.1"/>
</dbReference>
<dbReference type="AlphaFoldDB" id="X0PUQ3"/>
<feature type="DNA-binding region" description="H-T-H motif" evidence="2">
    <location>
        <begin position="31"/>
        <end position="50"/>
    </location>
</feature>
<keyword evidence="1 2" id="KW-0238">DNA-binding</keyword>
<dbReference type="PANTHER" id="PTHR43479">
    <property type="entry name" value="ACREF/ENVCD OPERON REPRESSOR-RELATED"/>
    <property type="match status" value="1"/>
</dbReference>
<dbReference type="InterPro" id="IPR039532">
    <property type="entry name" value="TetR_C_Firmicutes"/>
</dbReference>
<dbReference type="Pfam" id="PF14278">
    <property type="entry name" value="TetR_C_8"/>
    <property type="match status" value="1"/>
</dbReference>
<protein>
    <recommendedName>
        <fullName evidence="3">HTH tetR-type domain-containing protein</fullName>
    </recommendedName>
</protein>
<name>X0PUQ3_9LACO</name>
<dbReference type="eggNOG" id="COG1309">
    <property type="taxonomic scope" value="Bacteria"/>
</dbReference>
<reference evidence="4 5" key="1">
    <citation type="journal article" date="2015" name="Genome Announc.">
        <title>Expanding the biotechnology potential of lactobacilli through comparative genomics of 213 strains and associated genera.</title>
        <authorList>
            <person name="Sun Z."/>
            <person name="Harris H.M."/>
            <person name="McCann A."/>
            <person name="Guo C."/>
            <person name="Argimon S."/>
            <person name="Zhang W."/>
            <person name="Yang X."/>
            <person name="Jeffery I.B."/>
            <person name="Cooney J.C."/>
            <person name="Kagawa T.F."/>
            <person name="Liu W."/>
            <person name="Song Y."/>
            <person name="Salvetti E."/>
            <person name="Wrobel A."/>
            <person name="Rasinkangas P."/>
            <person name="Parkhill J."/>
            <person name="Rea M.C."/>
            <person name="O'Sullivan O."/>
            <person name="Ritari J."/>
            <person name="Douillard F.P."/>
            <person name="Paul Ross R."/>
            <person name="Yang R."/>
            <person name="Briner A.E."/>
            <person name="Felis G.E."/>
            <person name="de Vos W.M."/>
            <person name="Barrangou R."/>
            <person name="Klaenhammer T.R."/>
            <person name="Caufield P.W."/>
            <person name="Cui Y."/>
            <person name="Zhang H."/>
            <person name="O'Toole P.W."/>
        </authorList>
    </citation>
    <scope>NUCLEOTIDE SEQUENCE [LARGE SCALE GENOMIC DNA]</scope>
    <source>
        <strain evidence="4 5">DSM 18527</strain>
    </source>
</reference>
<evidence type="ECO:0000256" key="1">
    <source>
        <dbReference type="ARBA" id="ARBA00023125"/>
    </source>
</evidence>
<gene>
    <name evidence="4" type="ORF">FC83_GL000285</name>
</gene>
<evidence type="ECO:0000256" key="2">
    <source>
        <dbReference type="PROSITE-ProRule" id="PRU00335"/>
    </source>
</evidence>